<dbReference type="EMBL" id="JAOVZO020000014">
    <property type="protein sequence ID" value="MDC8012859.1"/>
    <property type="molecule type" value="Genomic_DNA"/>
</dbReference>
<dbReference type="Pfam" id="PF00309">
    <property type="entry name" value="Sigma54_AID"/>
    <property type="match status" value="1"/>
</dbReference>
<dbReference type="PROSITE" id="PS00717">
    <property type="entry name" value="SIGMA54_1"/>
    <property type="match status" value="1"/>
</dbReference>
<organism evidence="12 13">
    <name type="scientific">Tahibacter soli</name>
    <dbReference type="NCBI Taxonomy" id="2983605"/>
    <lineage>
        <taxon>Bacteria</taxon>
        <taxon>Pseudomonadati</taxon>
        <taxon>Pseudomonadota</taxon>
        <taxon>Gammaproteobacteria</taxon>
        <taxon>Lysobacterales</taxon>
        <taxon>Rhodanobacteraceae</taxon>
        <taxon>Tahibacter</taxon>
    </lineage>
</organism>
<dbReference type="GO" id="GO:0006352">
    <property type="term" value="P:DNA-templated transcription initiation"/>
    <property type="evidence" value="ECO:0007669"/>
    <property type="project" value="InterPro"/>
</dbReference>
<dbReference type="PANTHER" id="PTHR32248:SF4">
    <property type="entry name" value="RNA POLYMERASE SIGMA-54 FACTOR"/>
    <property type="match status" value="1"/>
</dbReference>
<dbReference type="GO" id="GO:0001216">
    <property type="term" value="F:DNA-binding transcription activator activity"/>
    <property type="evidence" value="ECO:0007669"/>
    <property type="project" value="InterPro"/>
</dbReference>
<dbReference type="RefSeq" id="WP_263545277.1">
    <property type="nucleotide sequence ID" value="NZ_JAOVZO020000014.1"/>
</dbReference>
<evidence type="ECO:0000256" key="5">
    <source>
        <dbReference type="ARBA" id="ARBA00022695"/>
    </source>
</evidence>
<dbReference type="GO" id="GO:0016987">
    <property type="term" value="F:sigma factor activity"/>
    <property type="evidence" value="ECO:0007669"/>
    <property type="project" value="UniProtKB-KW"/>
</dbReference>
<dbReference type="Pfam" id="PF04963">
    <property type="entry name" value="Sigma54_CBD"/>
    <property type="match status" value="1"/>
</dbReference>
<dbReference type="NCBIfam" id="TIGR02395">
    <property type="entry name" value="rpoN_sigma"/>
    <property type="match status" value="1"/>
</dbReference>
<accession>A0A9X3YJV0</accession>
<evidence type="ECO:0000256" key="10">
    <source>
        <dbReference type="PIRNR" id="PIRNR000774"/>
    </source>
</evidence>
<dbReference type="Gene3D" id="1.10.10.60">
    <property type="entry name" value="Homeodomain-like"/>
    <property type="match status" value="1"/>
</dbReference>
<comment type="caution">
    <text evidence="12">The sequence shown here is derived from an EMBL/GenBank/DDBJ whole genome shotgun (WGS) entry which is preliminary data.</text>
</comment>
<evidence type="ECO:0000256" key="3">
    <source>
        <dbReference type="ARBA" id="ARBA00022478"/>
    </source>
</evidence>
<keyword evidence="7 10" id="KW-0731">Sigma factor</keyword>
<evidence type="ECO:0000256" key="2">
    <source>
        <dbReference type="ARBA" id="ARBA00019942"/>
    </source>
</evidence>
<dbReference type="PROSITE" id="PS50044">
    <property type="entry name" value="SIGMA54_3"/>
    <property type="match status" value="1"/>
</dbReference>
<dbReference type="InterPro" id="IPR001387">
    <property type="entry name" value="Cro/C1-type_HTH"/>
</dbReference>
<evidence type="ECO:0000256" key="4">
    <source>
        <dbReference type="ARBA" id="ARBA00022679"/>
    </source>
</evidence>
<evidence type="ECO:0000313" key="13">
    <source>
        <dbReference type="Proteomes" id="UP001139971"/>
    </source>
</evidence>
<keyword evidence="9 10" id="KW-0804">Transcription</keyword>
<keyword evidence="13" id="KW-1185">Reference proteome</keyword>
<dbReference type="GO" id="GO:0016779">
    <property type="term" value="F:nucleotidyltransferase activity"/>
    <property type="evidence" value="ECO:0007669"/>
    <property type="project" value="UniProtKB-KW"/>
</dbReference>
<evidence type="ECO:0000256" key="1">
    <source>
        <dbReference type="ARBA" id="ARBA00008798"/>
    </source>
</evidence>
<dbReference type="InterPro" id="IPR007634">
    <property type="entry name" value="RNA_pol_sigma_54_DNA-bd"/>
</dbReference>
<dbReference type="InterPro" id="IPR000394">
    <property type="entry name" value="RNA_pol_sigma_54"/>
</dbReference>
<keyword evidence="6 10" id="KW-0805">Transcription regulation</keyword>
<feature type="domain" description="HTH cro/C1-type" evidence="11">
    <location>
        <begin position="341"/>
        <end position="368"/>
    </location>
</feature>
<dbReference type="GO" id="GO:0000428">
    <property type="term" value="C:DNA-directed RNA polymerase complex"/>
    <property type="evidence" value="ECO:0007669"/>
    <property type="project" value="UniProtKB-KW"/>
</dbReference>
<evidence type="ECO:0000256" key="7">
    <source>
        <dbReference type="ARBA" id="ARBA00023082"/>
    </source>
</evidence>
<reference evidence="12" key="1">
    <citation type="submission" date="2023-02" db="EMBL/GenBank/DDBJ databases">
        <title>Tahibacter soli sp. nov. isolated from soil.</title>
        <authorList>
            <person name="Baek J.H."/>
            <person name="Lee J.K."/>
            <person name="Choi D.G."/>
            <person name="Jeon C.O."/>
        </authorList>
    </citation>
    <scope>NUCLEOTIDE SEQUENCE</scope>
    <source>
        <strain evidence="12">BL</strain>
    </source>
</reference>
<comment type="similarity">
    <text evidence="1 10">Belongs to the sigma-54 factor family.</text>
</comment>
<name>A0A9X3YJV0_9GAMM</name>
<dbReference type="PROSITE" id="PS50943">
    <property type="entry name" value="HTH_CROC1"/>
    <property type="match status" value="1"/>
</dbReference>
<dbReference type="PANTHER" id="PTHR32248">
    <property type="entry name" value="RNA POLYMERASE SIGMA-54 FACTOR"/>
    <property type="match status" value="1"/>
</dbReference>
<dbReference type="PIRSF" id="PIRSF000774">
    <property type="entry name" value="RpoN"/>
    <property type="match status" value="1"/>
</dbReference>
<dbReference type="Pfam" id="PF04552">
    <property type="entry name" value="Sigma54_DBD"/>
    <property type="match status" value="1"/>
</dbReference>
<dbReference type="Proteomes" id="UP001139971">
    <property type="component" value="Unassembled WGS sequence"/>
</dbReference>
<dbReference type="InterPro" id="IPR007046">
    <property type="entry name" value="RNA_pol_sigma_54_core-bd"/>
</dbReference>
<dbReference type="PROSITE" id="PS00718">
    <property type="entry name" value="SIGMA54_2"/>
    <property type="match status" value="1"/>
</dbReference>
<dbReference type="CDD" id="cd00093">
    <property type="entry name" value="HTH_XRE"/>
    <property type="match status" value="1"/>
</dbReference>
<comment type="function">
    <text evidence="10">Sigma factors are initiation factors that promote the attachment of RNA polymerase to specific initiation sites and are then released.</text>
</comment>
<evidence type="ECO:0000259" key="11">
    <source>
        <dbReference type="PROSITE" id="PS50943"/>
    </source>
</evidence>
<gene>
    <name evidence="12" type="primary">rpoN</name>
    <name evidence="12" type="ORF">OD750_009910</name>
</gene>
<protein>
    <recommendedName>
        <fullName evidence="2 10">RNA polymerase sigma-54 factor</fullName>
    </recommendedName>
</protein>
<evidence type="ECO:0000256" key="9">
    <source>
        <dbReference type="ARBA" id="ARBA00023163"/>
    </source>
</evidence>
<evidence type="ECO:0000256" key="6">
    <source>
        <dbReference type="ARBA" id="ARBA00023015"/>
    </source>
</evidence>
<dbReference type="PRINTS" id="PR00045">
    <property type="entry name" value="SIGMA54FCT"/>
</dbReference>
<keyword evidence="3 10" id="KW-0240">DNA-directed RNA polymerase</keyword>
<dbReference type="AlphaFoldDB" id="A0A9X3YJV0"/>
<proteinExistence type="inferred from homology"/>
<keyword evidence="8 10" id="KW-0238">DNA-binding</keyword>
<evidence type="ECO:0000313" key="12">
    <source>
        <dbReference type="EMBL" id="MDC8012859.1"/>
    </source>
</evidence>
<sequence length="459" mass="48944">MKTTLRAHMSQQIGLTPQLLQSIRLLQVDAATLDAEIARALDENPMLERVDETTPTIDASLAGSAYGAAQMYDFRGAGHGDTDPLAAVAQPASTDRRVQVLDALSPNLDEADLAIAAWILDHVGDAGYLEVPHDELLAAGARAFETTTRHVESLRRRIVCGEIAGYAARDLAECLAAQLDDVAPDARGLALARRIVGSCLADFAQGDDASLAYRLGANEAEFGHAARLIRSLDPKPGELPGGDRSVAMIPEVVAVRGNGGWQVALNPHTAPRLRVNAGYENLLAGAGDTPGTQRLRNLAGEARWMARAVAMRCDTLLRTAQALVERQVAFLERGEEGLVPLTLREVADAIGMHESTVSRITTGKYIATPRGTFELKAFFAVRLDGAAVSGAAVRAMVRRLIDGESPVAPLHDDAIVSLLARQGVSVARRTVAKYRDLMNIAPAKLRHGGFAPPARMVAC</sequence>
<evidence type="ECO:0000256" key="8">
    <source>
        <dbReference type="ARBA" id="ARBA00023125"/>
    </source>
</evidence>
<keyword evidence="5 10" id="KW-0548">Nucleotidyltransferase</keyword>
<keyword evidence="4 10" id="KW-0808">Transferase</keyword>
<dbReference type="GO" id="GO:0003677">
    <property type="term" value="F:DNA binding"/>
    <property type="evidence" value="ECO:0007669"/>
    <property type="project" value="UniProtKB-KW"/>
</dbReference>